<keyword evidence="1" id="KW-0805">Transcription regulation</keyword>
<dbReference type="SUPFAM" id="SSF48508">
    <property type="entry name" value="Nuclear receptor ligand-binding domain"/>
    <property type="match status" value="1"/>
</dbReference>
<dbReference type="AlphaFoldDB" id="A0A1I7XHX2"/>
<proteinExistence type="predicted"/>
<dbReference type="Gene3D" id="1.10.565.10">
    <property type="entry name" value="Retinoid X Receptor"/>
    <property type="match status" value="1"/>
</dbReference>
<evidence type="ECO:0000256" key="2">
    <source>
        <dbReference type="ARBA" id="ARBA00023163"/>
    </source>
</evidence>
<evidence type="ECO:0000256" key="3">
    <source>
        <dbReference type="ARBA" id="ARBA00023170"/>
    </source>
</evidence>
<dbReference type="Proteomes" id="UP000095283">
    <property type="component" value="Unplaced"/>
</dbReference>
<dbReference type="InterPro" id="IPR035500">
    <property type="entry name" value="NHR-like_dom_sf"/>
</dbReference>
<keyword evidence="4" id="KW-0732">Signal</keyword>
<evidence type="ECO:0000256" key="1">
    <source>
        <dbReference type="ARBA" id="ARBA00023015"/>
    </source>
</evidence>
<feature type="chain" id="PRO_5009311205" evidence="4">
    <location>
        <begin position="25"/>
        <end position="112"/>
    </location>
</feature>
<name>A0A1I7XHX2_HETBA</name>
<evidence type="ECO:0000313" key="6">
    <source>
        <dbReference type="WBParaSite" id="Hba_17090"/>
    </source>
</evidence>
<reference evidence="6" key="1">
    <citation type="submission" date="2016-11" db="UniProtKB">
        <authorList>
            <consortium name="WormBaseParasite"/>
        </authorList>
    </citation>
    <scope>IDENTIFICATION</scope>
</reference>
<feature type="signal peptide" evidence="4">
    <location>
        <begin position="1"/>
        <end position="24"/>
    </location>
</feature>
<keyword evidence="5" id="KW-1185">Reference proteome</keyword>
<dbReference type="WBParaSite" id="Hba_17090">
    <property type="protein sequence ID" value="Hba_17090"/>
    <property type="gene ID" value="Hba_17090"/>
</dbReference>
<protein>
    <submittedName>
        <fullName evidence="6">NR LBD domain-containing protein</fullName>
    </submittedName>
</protein>
<accession>A0A1I7XHX2</accession>
<keyword evidence="2" id="KW-0804">Transcription</keyword>
<evidence type="ECO:0000313" key="5">
    <source>
        <dbReference type="Proteomes" id="UP000095283"/>
    </source>
</evidence>
<keyword evidence="3" id="KW-0675">Receptor</keyword>
<sequence length="112" mass="12872">MLILIQVITTTIFTQFLLIPDLGSDSDPSPVSFEKLPEVAARVFFQLITWSRYQIPFACMPPEKQISTFQQYWPALFVITCGERPVIMSHQIRAEKTNLLKERAEVIEISNV</sequence>
<evidence type="ECO:0000256" key="4">
    <source>
        <dbReference type="SAM" id="SignalP"/>
    </source>
</evidence>
<organism evidence="5 6">
    <name type="scientific">Heterorhabditis bacteriophora</name>
    <name type="common">Entomopathogenic nematode worm</name>
    <dbReference type="NCBI Taxonomy" id="37862"/>
    <lineage>
        <taxon>Eukaryota</taxon>
        <taxon>Metazoa</taxon>
        <taxon>Ecdysozoa</taxon>
        <taxon>Nematoda</taxon>
        <taxon>Chromadorea</taxon>
        <taxon>Rhabditida</taxon>
        <taxon>Rhabditina</taxon>
        <taxon>Rhabditomorpha</taxon>
        <taxon>Strongyloidea</taxon>
        <taxon>Heterorhabditidae</taxon>
        <taxon>Heterorhabditis</taxon>
    </lineage>
</organism>